<accession>A0ACA9S6H8</accession>
<feature type="non-terminal residue" evidence="1">
    <location>
        <position position="59"/>
    </location>
</feature>
<comment type="caution">
    <text evidence="1">The sequence shown here is derived from an EMBL/GenBank/DDBJ whole genome shotgun (WGS) entry which is preliminary data.</text>
</comment>
<organism evidence="1 2">
    <name type="scientific">Racocetra persica</name>
    <dbReference type="NCBI Taxonomy" id="160502"/>
    <lineage>
        <taxon>Eukaryota</taxon>
        <taxon>Fungi</taxon>
        <taxon>Fungi incertae sedis</taxon>
        <taxon>Mucoromycota</taxon>
        <taxon>Glomeromycotina</taxon>
        <taxon>Glomeromycetes</taxon>
        <taxon>Diversisporales</taxon>
        <taxon>Gigasporaceae</taxon>
        <taxon>Racocetra</taxon>
    </lineage>
</organism>
<evidence type="ECO:0000313" key="1">
    <source>
        <dbReference type="EMBL" id="CAG8827272.1"/>
    </source>
</evidence>
<gene>
    <name evidence="1" type="ORF">RPERSI_LOCUS26941</name>
</gene>
<dbReference type="EMBL" id="CAJVQC010093537">
    <property type="protein sequence ID" value="CAG8827272.1"/>
    <property type="molecule type" value="Genomic_DNA"/>
</dbReference>
<evidence type="ECO:0000313" key="2">
    <source>
        <dbReference type="Proteomes" id="UP000789920"/>
    </source>
</evidence>
<feature type="non-terminal residue" evidence="1">
    <location>
        <position position="1"/>
    </location>
</feature>
<proteinExistence type="predicted"/>
<sequence length="59" mass="6892">FCSKEEGKEFVNHIDGDSTNNKASNLEWCTPKDNLQYALCLRPQDGWMRQRAVKQIFDD</sequence>
<keyword evidence="2" id="KW-1185">Reference proteome</keyword>
<protein>
    <submittedName>
        <fullName evidence="1">13371_t:CDS:1</fullName>
    </submittedName>
</protein>
<name>A0ACA9S6H8_9GLOM</name>
<reference evidence="1" key="1">
    <citation type="submission" date="2021-06" db="EMBL/GenBank/DDBJ databases">
        <authorList>
            <person name="Kallberg Y."/>
            <person name="Tangrot J."/>
            <person name="Rosling A."/>
        </authorList>
    </citation>
    <scope>NUCLEOTIDE SEQUENCE</scope>
    <source>
        <strain evidence="1">MA461A</strain>
    </source>
</reference>
<dbReference type="Proteomes" id="UP000789920">
    <property type="component" value="Unassembled WGS sequence"/>
</dbReference>